<evidence type="ECO:0000259" key="4">
    <source>
        <dbReference type="PROSITE" id="PS51077"/>
    </source>
</evidence>
<dbReference type="InterPro" id="IPR005471">
    <property type="entry name" value="Tscrpt_reg_IclR_N"/>
</dbReference>
<dbReference type="SUPFAM" id="SSF55781">
    <property type="entry name" value="GAF domain-like"/>
    <property type="match status" value="1"/>
</dbReference>
<dbReference type="Pfam" id="PF09339">
    <property type="entry name" value="HTH_IclR"/>
    <property type="match status" value="1"/>
</dbReference>
<evidence type="ECO:0000259" key="5">
    <source>
        <dbReference type="PROSITE" id="PS51078"/>
    </source>
</evidence>
<dbReference type="PANTHER" id="PTHR30136">
    <property type="entry name" value="HELIX-TURN-HELIX TRANSCRIPTIONAL REGULATOR, ICLR FAMILY"/>
    <property type="match status" value="1"/>
</dbReference>
<gene>
    <name evidence="6" type="ORF">EW093_10385</name>
</gene>
<accession>A0A5C1QC31</accession>
<reference evidence="6 7" key="1">
    <citation type="submission" date="2019-02" db="EMBL/GenBank/DDBJ databases">
        <authorList>
            <person name="Fomenkov A."/>
            <person name="Dubinina G."/>
            <person name="Grabovich M."/>
            <person name="Vincze T."/>
            <person name="Roberts R.J."/>
        </authorList>
    </citation>
    <scope>NUCLEOTIDE SEQUENCE [LARGE SCALE GENOMIC DNA]</scope>
    <source>
        <strain evidence="6 7">P</strain>
    </source>
</reference>
<name>A0A5C1QC31_9SPIO</name>
<evidence type="ECO:0000313" key="6">
    <source>
        <dbReference type="EMBL" id="QEN05101.1"/>
    </source>
</evidence>
<evidence type="ECO:0000256" key="3">
    <source>
        <dbReference type="ARBA" id="ARBA00023163"/>
    </source>
</evidence>
<dbReference type="GO" id="GO:0003700">
    <property type="term" value="F:DNA-binding transcription factor activity"/>
    <property type="evidence" value="ECO:0007669"/>
    <property type="project" value="TreeGrafter"/>
</dbReference>
<sequence length="257" mass="28397">MIEKNGDVPAINKMNQIFDLLALEPKGLSQSTISSLLDLPKATVSRLINTLHGMGYLEQENKAGLYTLGAKLLTLGNIVNKRLNLNTIATPIMERLCNSLNEMVKLSIMRGNIIYPLVSIESKKAIRITLDSGTVYPPYIGAAGKLLLSLTDEGKEYYNTILPNVSMVKYTKNTIVDMNRLDEAISEIKTLGYATDNQEESVGIYAVAAPIYNSTGQVIGALSIPFFGDYNEKKERYLPILLKCAEEISLSMGYYNK</sequence>
<dbReference type="OrthoDB" id="9791752at2"/>
<dbReference type="PROSITE" id="PS51078">
    <property type="entry name" value="ICLR_ED"/>
    <property type="match status" value="1"/>
</dbReference>
<keyword evidence="3" id="KW-0804">Transcription</keyword>
<dbReference type="AlphaFoldDB" id="A0A5C1QC31"/>
<keyword evidence="1" id="KW-0805">Transcription regulation</keyword>
<evidence type="ECO:0000313" key="7">
    <source>
        <dbReference type="Proteomes" id="UP000323824"/>
    </source>
</evidence>
<keyword evidence="7" id="KW-1185">Reference proteome</keyword>
<dbReference type="Proteomes" id="UP000323824">
    <property type="component" value="Chromosome"/>
</dbReference>
<dbReference type="InterPro" id="IPR029016">
    <property type="entry name" value="GAF-like_dom_sf"/>
</dbReference>
<dbReference type="Gene3D" id="3.30.450.40">
    <property type="match status" value="1"/>
</dbReference>
<dbReference type="PROSITE" id="PS51077">
    <property type="entry name" value="HTH_ICLR"/>
    <property type="match status" value="1"/>
</dbReference>
<dbReference type="SMART" id="SM00346">
    <property type="entry name" value="HTH_ICLR"/>
    <property type="match status" value="1"/>
</dbReference>
<dbReference type="InterPro" id="IPR036390">
    <property type="entry name" value="WH_DNA-bd_sf"/>
</dbReference>
<feature type="domain" description="HTH iclR-type" evidence="4">
    <location>
        <begin position="8"/>
        <end position="70"/>
    </location>
</feature>
<dbReference type="Pfam" id="PF01614">
    <property type="entry name" value="IclR_C"/>
    <property type="match status" value="1"/>
</dbReference>
<dbReference type="Gene3D" id="1.10.10.10">
    <property type="entry name" value="Winged helix-like DNA-binding domain superfamily/Winged helix DNA-binding domain"/>
    <property type="match status" value="1"/>
</dbReference>
<dbReference type="RefSeq" id="WP_149568342.1">
    <property type="nucleotide sequence ID" value="NZ_CP035807.1"/>
</dbReference>
<evidence type="ECO:0000256" key="2">
    <source>
        <dbReference type="ARBA" id="ARBA00023125"/>
    </source>
</evidence>
<protein>
    <submittedName>
        <fullName evidence="6">IclR family transcriptional regulator</fullName>
    </submittedName>
</protein>
<organism evidence="6 7">
    <name type="scientific">Thiospirochaeta perfilievii</name>
    <dbReference type="NCBI Taxonomy" id="252967"/>
    <lineage>
        <taxon>Bacteria</taxon>
        <taxon>Pseudomonadati</taxon>
        <taxon>Spirochaetota</taxon>
        <taxon>Spirochaetia</taxon>
        <taxon>Spirochaetales</taxon>
        <taxon>Spirochaetaceae</taxon>
        <taxon>Thiospirochaeta</taxon>
    </lineage>
</organism>
<dbReference type="KEGG" id="sper:EW093_10385"/>
<dbReference type="GO" id="GO:0045892">
    <property type="term" value="P:negative regulation of DNA-templated transcription"/>
    <property type="evidence" value="ECO:0007669"/>
    <property type="project" value="TreeGrafter"/>
</dbReference>
<feature type="domain" description="IclR-ED" evidence="5">
    <location>
        <begin position="71"/>
        <end position="254"/>
    </location>
</feature>
<proteinExistence type="predicted"/>
<reference evidence="6 7" key="2">
    <citation type="submission" date="2019-09" db="EMBL/GenBank/DDBJ databases">
        <title>Complete Genome Sequence and Methylome Analysis of free living Spirochaetas.</title>
        <authorList>
            <person name="Leshcheva N."/>
            <person name="Mikheeva N."/>
        </authorList>
    </citation>
    <scope>NUCLEOTIDE SEQUENCE [LARGE SCALE GENOMIC DNA]</scope>
    <source>
        <strain evidence="6 7">P</strain>
    </source>
</reference>
<dbReference type="InterPro" id="IPR036388">
    <property type="entry name" value="WH-like_DNA-bd_sf"/>
</dbReference>
<dbReference type="PANTHER" id="PTHR30136:SF24">
    <property type="entry name" value="HTH-TYPE TRANSCRIPTIONAL REPRESSOR ALLR"/>
    <property type="match status" value="1"/>
</dbReference>
<dbReference type="EMBL" id="CP035807">
    <property type="protein sequence ID" value="QEN05101.1"/>
    <property type="molecule type" value="Genomic_DNA"/>
</dbReference>
<dbReference type="InterPro" id="IPR050707">
    <property type="entry name" value="HTH_MetabolicPath_Reg"/>
</dbReference>
<dbReference type="SUPFAM" id="SSF46785">
    <property type="entry name" value="Winged helix' DNA-binding domain"/>
    <property type="match status" value="1"/>
</dbReference>
<dbReference type="GO" id="GO:0003677">
    <property type="term" value="F:DNA binding"/>
    <property type="evidence" value="ECO:0007669"/>
    <property type="project" value="UniProtKB-KW"/>
</dbReference>
<evidence type="ECO:0000256" key="1">
    <source>
        <dbReference type="ARBA" id="ARBA00023015"/>
    </source>
</evidence>
<dbReference type="InterPro" id="IPR014757">
    <property type="entry name" value="Tscrpt_reg_IclR_C"/>
</dbReference>
<keyword evidence="2" id="KW-0238">DNA-binding</keyword>